<evidence type="ECO:0000313" key="3">
    <source>
        <dbReference type="Proteomes" id="UP000231644"/>
    </source>
</evidence>
<dbReference type="AlphaFoldDB" id="A0A1I1PXJ7"/>
<dbReference type="STRING" id="517719.SAMN05421762_3353"/>
<protein>
    <recommendedName>
        <fullName evidence="4">Tetratricopeptide repeat-containing protein</fullName>
    </recommendedName>
</protein>
<evidence type="ECO:0008006" key="4">
    <source>
        <dbReference type="Google" id="ProtNLM"/>
    </source>
</evidence>
<dbReference type="EMBL" id="FOLX01000002">
    <property type="protein sequence ID" value="SFD14549.1"/>
    <property type="molecule type" value="Genomic_DNA"/>
</dbReference>
<evidence type="ECO:0000313" key="2">
    <source>
        <dbReference type="EMBL" id="SFD14549.1"/>
    </source>
</evidence>
<name>A0A1I1PXJ7_9RHOB</name>
<reference evidence="2 3" key="1">
    <citation type="submission" date="2016-10" db="EMBL/GenBank/DDBJ databases">
        <authorList>
            <person name="de Groot N.N."/>
        </authorList>
    </citation>
    <scope>NUCLEOTIDE SEQUENCE [LARGE SCALE GENOMIC DNA]</scope>
    <source>
        <strain evidence="2 3">DSM 29619</strain>
    </source>
</reference>
<organism evidence="2 3">
    <name type="scientific">Pseudooceanicola nitratireducens</name>
    <dbReference type="NCBI Taxonomy" id="517719"/>
    <lineage>
        <taxon>Bacteria</taxon>
        <taxon>Pseudomonadati</taxon>
        <taxon>Pseudomonadota</taxon>
        <taxon>Alphaproteobacteria</taxon>
        <taxon>Rhodobacterales</taxon>
        <taxon>Paracoccaceae</taxon>
        <taxon>Pseudooceanicola</taxon>
    </lineage>
</organism>
<keyword evidence="3" id="KW-1185">Reference proteome</keyword>
<gene>
    <name evidence="2" type="ORF">SAMN05421762_3353</name>
</gene>
<feature type="region of interest" description="Disordered" evidence="1">
    <location>
        <begin position="1"/>
        <end position="53"/>
    </location>
</feature>
<proteinExistence type="predicted"/>
<dbReference type="Proteomes" id="UP000231644">
    <property type="component" value="Unassembled WGS sequence"/>
</dbReference>
<evidence type="ECO:0000256" key="1">
    <source>
        <dbReference type="SAM" id="MobiDB-lite"/>
    </source>
</evidence>
<accession>A0A1I1PXJ7</accession>
<sequence>MPGDHAASSEPAQTAPLAPEQTAPQMVPPQAEPRLARPAPDPSLAPSEGEDWQIPAQMLYSSDATERSFLTERRGIQNALARALDKPAAQWGISAEIADALLAQARLHYRHAQGPEGLSVLEGLDRANLSGGQELRRAVMELALGLIDPRDTGLTQRAQAMLGPAYASWPDQPVFIALLAIRKKDYDQAADLLPTVQERMQHLPKGYREAILPGLLEAAIASEDWHSARDFALDFRKHAGLRDSSAFHYLLGRAAEAGQDLLAAFDSYALAGKKHDLYGHRARTAVVAMGLRHDLMDIPEARELLERESNIWRGDDYALAVLTDLAALDRADGDRVAAVHTYGSILDRFPEQQEAGLARQKARALISELYAEGASGELPLSDFLRAHRKIAPDFRFEPGFDVQGEKFADRFLSIGSTLVAAQEYEAVHDHLAVARDLGLAEVTDVRLDELRLKQARSLEMGGRYDDALSALREPLASGETELEDQRGVLLAKLYASTGQGAAVLETAVARPDMEFLRLKAKAYFDREDWPASQGIYQQMWDEAGQELPFEDAINLLLASYRGGDWATTLALSQDFPELTSIPQWSTIAQGLLDPGAALWPLREDTARMRMNSAASTLETVEQAVQDPAKATN</sequence>